<keyword evidence="2" id="KW-1185">Reference proteome</keyword>
<protein>
    <submittedName>
        <fullName evidence="1">DUF2239 family protein</fullName>
    </submittedName>
</protein>
<dbReference type="RefSeq" id="WP_316026072.1">
    <property type="nucleotide sequence ID" value="NZ_JAWDIO010000002.1"/>
</dbReference>
<comment type="caution">
    <text evidence="1">The sequence shown here is derived from an EMBL/GenBank/DDBJ whole genome shotgun (WGS) entry which is preliminary data.</text>
</comment>
<gene>
    <name evidence="1" type="ORF">RS130_11495</name>
</gene>
<sequence length="192" mass="22036">MDTQYLAIYQQKFLVKGKLQEVVQEVKAREQELGFAIEPIVIEVENCQRIDFSWHGNTQQVLANLPNAQPKQQAKRGRPKLGVKSKEVTLLPRHWEWLASQRGGASATLRRLVEEAQKNPSIEQQILLKQQQLDKFMLLFLADEQGYEEASRALYRNSRVGLESAIVTWPREIKDFVLDKFVEIAVLHNGAA</sequence>
<dbReference type="Pfam" id="PF09998">
    <property type="entry name" value="DUF2239"/>
    <property type="match status" value="1"/>
</dbReference>
<reference evidence="1 2" key="1">
    <citation type="submission" date="2023-10" db="EMBL/GenBank/DDBJ databases">
        <title>Glaciecola aquimarina strain GGW-M5 nov., isolated from a coastal seawater.</title>
        <authorList>
            <person name="Bayburt H."/>
            <person name="Kim J.M."/>
            <person name="Choi B.J."/>
            <person name="Jeon C.O."/>
        </authorList>
    </citation>
    <scope>NUCLEOTIDE SEQUENCE [LARGE SCALE GENOMIC DNA]</scope>
    <source>
        <strain evidence="1 2">KCTC 32108</strain>
    </source>
</reference>
<dbReference type="Proteomes" id="UP001247805">
    <property type="component" value="Unassembled WGS sequence"/>
</dbReference>
<dbReference type="EMBL" id="JAWDIO010000002">
    <property type="protein sequence ID" value="MDU0354475.1"/>
    <property type="molecule type" value="Genomic_DNA"/>
</dbReference>
<accession>A0ABU3SWT7</accession>
<organism evidence="1 2">
    <name type="scientific">Paraglaciecola aquimarina</name>
    <dbReference type="NCBI Taxonomy" id="1235557"/>
    <lineage>
        <taxon>Bacteria</taxon>
        <taxon>Pseudomonadati</taxon>
        <taxon>Pseudomonadota</taxon>
        <taxon>Gammaproteobacteria</taxon>
        <taxon>Alteromonadales</taxon>
        <taxon>Alteromonadaceae</taxon>
        <taxon>Paraglaciecola</taxon>
    </lineage>
</organism>
<name>A0ABU3SWT7_9ALTE</name>
<proteinExistence type="predicted"/>
<evidence type="ECO:0000313" key="2">
    <source>
        <dbReference type="Proteomes" id="UP001247805"/>
    </source>
</evidence>
<evidence type="ECO:0000313" key="1">
    <source>
        <dbReference type="EMBL" id="MDU0354475.1"/>
    </source>
</evidence>
<dbReference type="InterPro" id="IPR018715">
    <property type="entry name" value="DUF2239"/>
</dbReference>